<accession>A0ABR0KMV0</accession>
<dbReference type="EMBL" id="JAVRRG010000005">
    <property type="protein sequence ID" value="KAK5100904.1"/>
    <property type="molecule type" value="Genomic_DNA"/>
</dbReference>
<proteinExistence type="predicted"/>
<organism evidence="2 3">
    <name type="scientific">Lithohypha guttulata</name>
    <dbReference type="NCBI Taxonomy" id="1690604"/>
    <lineage>
        <taxon>Eukaryota</taxon>
        <taxon>Fungi</taxon>
        <taxon>Dikarya</taxon>
        <taxon>Ascomycota</taxon>
        <taxon>Pezizomycotina</taxon>
        <taxon>Eurotiomycetes</taxon>
        <taxon>Chaetothyriomycetidae</taxon>
        <taxon>Chaetothyriales</taxon>
        <taxon>Trichomeriaceae</taxon>
        <taxon>Lithohypha</taxon>
    </lineage>
</organism>
<evidence type="ECO:0000313" key="3">
    <source>
        <dbReference type="Proteomes" id="UP001345013"/>
    </source>
</evidence>
<keyword evidence="3" id="KW-1185">Reference proteome</keyword>
<evidence type="ECO:0000313" key="2">
    <source>
        <dbReference type="EMBL" id="KAK5100904.1"/>
    </source>
</evidence>
<feature type="region of interest" description="Disordered" evidence="1">
    <location>
        <begin position="329"/>
        <end position="371"/>
    </location>
</feature>
<protein>
    <submittedName>
        <fullName evidence="2">Uncharacterized protein</fullName>
    </submittedName>
</protein>
<comment type="caution">
    <text evidence="2">The sequence shown here is derived from an EMBL/GenBank/DDBJ whole genome shotgun (WGS) entry which is preliminary data.</text>
</comment>
<reference evidence="2 3" key="1">
    <citation type="submission" date="2023-08" db="EMBL/GenBank/DDBJ databases">
        <title>Black Yeasts Isolated from many extreme environments.</title>
        <authorList>
            <person name="Coleine C."/>
            <person name="Stajich J.E."/>
            <person name="Selbmann L."/>
        </authorList>
    </citation>
    <scope>NUCLEOTIDE SEQUENCE [LARGE SCALE GENOMIC DNA]</scope>
    <source>
        <strain evidence="2 3">CCFEE 5885</strain>
    </source>
</reference>
<dbReference type="Proteomes" id="UP001345013">
    <property type="component" value="Unassembled WGS sequence"/>
</dbReference>
<evidence type="ECO:0000256" key="1">
    <source>
        <dbReference type="SAM" id="MobiDB-lite"/>
    </source>
</evidence>
<gene>
    <name evidence="2" type="ORF">LTR24_000752</name>
</gene>
<sequence length="371" mass="44083">MEFMMSSQSRPEFQQWLSDAIDEIFVKDKQASSFMRVFHQSRGTDFFARDMDVQIYDLLPNILMGSIPPSHEELLDTPSVDDIGDEQLKKNMLVYVVIMMRDPRYAEGDENVSSEYPARYELVHVGALMMMPLDLVEIYVRRGGFLIFETTLSWKLWTIYQPEDQALWIRDQRKMRDVCRWPLDELDYQGLNTHSPLKEGNDTLLMTIDEVVEAAKLARERHLENGRIRSKKSHDKNWARKMEMPEFREHHRHLTSEFSRRDKEALQGLRPERLEMAQARHAKLKVAWLKHHYKVKKPKRGEKRKREAEEAERRIRPYIDIVTAEDLEKERVRTRRNLNTRSNRYSLKTKASEDSDKENEDPEADADEEEE</sequence>
<feature type="compositionally biased region" description="Acidic residues" evidence="1">
    <location>
        <begin position="355"/>
        <end position="371"/>
    </location>
</feature>
<name>A0ABR0KMV0_9EURO</name>